<sequence length="94" mass="10932">MFSEVHPARIWRDRPRTRAPRRMHGSSTRQARTGPAELCKLVIISRRSRARQPAKYLHKRQVLVLTAGINTLVLEFAPSSPWIGRPLSSKFYYF</sequence>
<feature type="region of interest" description="Disordered" evidence="1">
    <location>
        <begin position="1"/>
        <end position="33"/>
    </location>
</feature>
<gene>
    <name evidence="2" type="ORF">BOTBODRAFT_373843</name>
</gene>
<proteinExistence type="predicted"/>
<reference evidence="3" key="1">
    <citation type="journal article" date="2014" name="Proc. Natl. Acad. Sci. U.S.A.">
        <title>Extensive sampling of basidiomycete genomes demonstrates inadequacy of the white-rot/brown-rot paradigm for wood decay fungi.</title>
        <authorList>
            <person name="Riley R."/>
            <person name="Salamov A.A."/>
            <person name="Brown D.W."/>
            <person name="Nagy L.G."/>
            <person name="Floudas D."/>
            <person name="Held B.W."/>
            <person name="Levasseur A."/>
            <person name="Lombard V."/>
            <person name="Morin E."/>
            <person name="Otillar R."/>
            <person name="Lindquist E.A."/>
            <person name="Sun H."/>
            <person name="LaButti K.M."/>
            <person name="Schmutz J."/>
            <person name="Jabbour D."/>
            <person name="Luo H."/>
            <person name="Baker S.E."/>
            <person name="Pisabarro A.G."/>
            <person name="Walton J.D."/>
            <person name="Blanchette R.A."/>
            <person name="Henrissat B."/>
            <person name="Martin F."/>
            <person name="Cullen D."/>
            <person name="Hibbett D.S."/>
            <person name="Grigoriev I.V."/>
        </authorList>
    </citation>
    <scope>NUCLEOTIDE SEQUENCE [LARGE SCALE GENOMIC DNA]</scope>
    <source>
        <strain evidence="3">FD-172 SS1</strain>
    </source>
</reference>
<accession>A0A067MCW7</accession>
<protein>
    <submittedName>
        <fullName evidence="2">Uncharacterized protein</fullName>
    </submittedName>
</protein>
<evidence type="ECO:0000256" key="1">
    <source>
        <dbReference type="SAM" id="MobiDB-lite"/>
    </source>
</evidence>
<dbReference type="Proteomes" id="UP000027195">
    <property type="component" value="Unassembled WGS sequence"/>
</dbReference>
<keyword evidence="3" id="KW-1185">Reference proteome</keyword>
<dbReference type="AlphaFoldDB" id="A0A067MCW7"/>
<dbReference type="EMBL" id="KL198044">
    <property type="protein sequence ID" value="KDQ13374.1"/>
    <property type="molecule type" value="Genomic_DNA"/>
</dbReference>
<dbReference type="HOGENOM" id="CLU_2385859_0_0_1"/>
<evidence type="ECO:0000313" key="2">
    <source>
        <dbReference type="EMBL" id="KDQ13374.1"/>
    </source>
</evidence>
<name>A0A067MCW7_BOTB1</name>
<evidence type="ECO:0000313" key="3">
    <source>
        <dbReference type="Proteomes" id="UP000027195"/>
    </source>
</evidence>
<feature type="compositionally biased region" description="Basic and acidic residues" evidence="1">
    <location>
        <begin position="1"/>
        <end position="16"/>
    </location>
</feature>
<feature type="non-terminal residue" evidence="2">
    <location>
        <position position="1"/>
    </location>
</feature>
<organism evidence="2 3">
    <name type="scientific">Botryobasidium botryosum (strain FD-172 SS1)</name>
    <dbReference type="NCBI Taxonomy" id="930990"/>
    <lineage>
        <taxon>Eukaryota</taxon>
        <taxon>Fungi</taxon>
        <taxon>Dikarya</taxon>
        <taxon>Basidiomycota</taxon>
        <taxon>Agaricomycotina</taxon>
        <taxon>Agaricomycetes</taxon>
        <taxon>Cantharellales</taxon>
        <taxon>Botryobasidiaceae</taxon>
        <taxon>Botryobasidium</taxon>
    </lineage>
</organism>
<dbReference type="InParanoid" id="A0A067MCW7"/>